<accession>A0A318YLP0</accession>
<dbReference type="PROSITE" id="PS50088">
    <property type="entry name" value="ANK_REPEAT"/>
    <property type="match status" value="1"/>
</dbReference>
<protein>
    <submittedName>
        <fullName evidence="4">Ankyrin</fullName>
    </submittedName>
</protein>
<name>A0A318YLP0_ASPNB</name>
<dbReference type="InterPro" id="IPR002110">
    <property type="entry name" value="Ankyrin_rpt"/>
</dbReference>
<dbReference type="InterPro" id="IPR036770">
    <property type="entry name" value="Ankyrin_rpt-contain_sf"/>
</dbReference>
<dbReference type="GeneID" id="37130138"/>
<dbReference type="OrthoDB" id="426293at2759"/>
<dbReference type="PANTHER" id="PTHR24198">
    <property type="entry name" value="ANKYRIN REPEAT AND PROTEIN KINASE DOMAIN-CONTAINING PROTEIN"/>
    <property type="match status" value="1"/>
</dbReference>
<dbReference type="Pfam" id="PF12796">
    <property type="entry name" value="Ank_2"/>
    <property type="match status" value="1"/>
</dbReference>
<keyword evidence="1" id="KW-0677">Repeat</keyword>
<keyword evidence="2 3" id="KW-0040">ANK repeat</keyword>
<gene>
    <name evidence="4" type="ORF">BO87DRAFT_433825</name>
</gene>
<evidence type="ECO:0000313" key="4">
    <source>
        <dbReference type="EMBL" id="PYH35279.1"/>
    </source>
</evidence>
<dbReference type="PROSITE" id="PS50297">
    <property type="entry name" value="ANK_REP_REGION"/>
    <property type="match status" value="1"/>
</dbReference>
<keyword evidence="5" id="KW-1185">Reference proteome</keyword>
<dbReference type="PANTHER" id="PTHR24198:SF169">
    <property type="entry name" value="NON-SPECIFIC SERINE_THREONINE PROTEIN KINASE"/>
    <property type="match status" value="1"/>
</dbReference>
<dbReference type="Gene3D" id="1.25.40.20">
    <property type="entry name" value="Ankyrin repeat-containing domain"/>
    <property type="match status" value="1"/>
</dbReference>
<evidence type="ECO:0000256" key="3">
    <source>
        <dbReference type="PROSITE-ProRule" id="PRU00023"/>
    </source>
</evidence>
<dbReference type="Proteomes" id="UP000247647">
    <property type="component" value="Unassembled WGS sequence"/>
</dbReference>
<dbReference type="RefSeq" id="XP_025480757.1">
    <property type="nucleotide sequence ID" value="XM_025627682.1"/>
</dbReference>
<dbReference type="AlphaFoldDB" id="A0A318YLP0"/>
<proteinExistence type="predicted"/>
<dbReference type="EMBL" id="KZ821456">
    <property type="protein sequence ID" value="PYH35279.1"/>
    <property type="molecule type" value="Genomic_DNA"/>
</dbReference>
<sequence length="274" mass="30809">MNIQPTSSSASPSTWSEIYQVPGQTSRDILLRARELYLINDIQQFRDLLNSAESSSENFHINDFSIIMKQAVEQDNMDFMQALMDHGFPTHSIYAQSTTRYRSKNTLAFLIEKGLDINKPICETQPPILGYIHHGADPNKHTSIDNIQPGQLLHHAVQRDADTIEVLEILIQKGAPLNTPVHKDLPTFSVLCFISLGTPLHRASELRRVDVVHYLLSKGADQNVRDSRGLTAIQLAARLNQQAVVEVLQRRESGGTPFTTPNCTPWINSLHIIR</sequence>
<feature type="repeat" description="ANK" evidence="3">
    <location>
        <begin position="195"/>
        <end position="227"/>
    </location>
</feature>
<evidence type="ECO:0000256" key="1">
    <source>
        <dbReference type="ARBA" id="ARBA00022737"/>
    </source>
</evidence>
<dbReference type="SUPFAM" id="SSF48403">
    <property type="entry name" value="Ankyrin repeat"/>
    <property type="match status" value="1"/>
</dbReference>
<organism evidence="4 5">
    <name type="scientific">Aspergillus neoniger (strain CBS 115656)</name>
    <dbReference type="NCBI Taxonomy" id="1448310"/>
    <lineage>
        <taxon>Eukaryota</taxon>
        <taxon>Fungi</taxon>
        <taxon>Dikarya</taxon>
        <taxon>Ascomycota</taxon>
        <taxon>Pezizomycotina</taxon>
        <taxon>Eurotiomycetes</taxon>
        <taxon>Eurotiomycetidae</taxon>
        <taxon>Eurotiales</taxon>
        <taxon>Aspergillaceae</taxon>
        <taxon>Aspergillus</taxon>
        <taxon>Aspergillus subgen. Circumdati</taxon>
    </lineage>
</organism>
<evidence type="ECO:0000313" key="5">
    <source>
        <dbReference type="Proteomes" id="UP000247647"/>
    </source>
</evidence>
<evidence type="ECO:0000256" key="2">
    <source>
        <dbReference type="ARBA" id="ARBA00023043"/>
    </source>
</evidence>
<reference evidence="4" key="1">
    <citation type="submission" date="2016-12" db="EMBL/GenBank/DDBJ databases">
        <title>The genomes of Aspergillus section Nigri reveals drivers in fungal speciation.</title>
        <authorList>
            <consortium name="DOE Joint Genome Institute"/>
            <person name="Vesth T.C."/>
            <person name="Nybo J."/>
            <person name="Theobald S."/>
            <person name="Brandl J."/>
            <person name="Frisvad J.C."/>
            <person name="Nielsen K.F."/>
            <person name="Lyhne E.K."/>
            <person name="Kogle M.E."/>
            <person name="Kuo A."/>
            <person name="Riley R."/>
            <person name="Clum A."/>
            <person name="Nolan M."/>
            <person name="Lipzen A."/>
            <person name="Salamov A."/>
            <person name="Henrissat B."/>
            <person name="Wiebenga A."/>
            <person name="De Vries R.P."/>
            <person name="Grigoriev I.V."/>
            <person name="Mortensen U.H."/>
            <person name="Andersen M.R."/>
            <person name="Baker S.E."/>
        </authorList>
    </citation>
    <scope>NUCLEOTIDE SEQUENCE [LARGE SCALE GENOMIC DNA]</scope>
    <source>
        <strain evidence="4">CBS 115656</strain>
    </source>
</reference>
<dbReference type="SMART" id="SM00248">
    <property type="entry name" value="ANK"/>
    <property type="match status" value="4"/>
</dbReference>